<dbReference type="SMART" id="SM00487">
    <property type="entry name" value="DEXDc"/>
    <property type="match status" value="1"/>
</dbReference>
<protein>
    <submittedName>
        <fullName evidence="3">Putative type III restriction enzyme</fullName>
    </submittedName>
</protein>
<dbReference type="SUPFAM" id="SSF52540">
    <property type="entry name" value="P-loop containing nucleoside triphosphate hydrolases"/>
    <property type="match status" value="1"/>
</dbReference>
<feature type="domain" description="Helicase C-terminal" evidence="2">
    <location>
        <begin position="254"/>
        <end position="392"/>
    </location>
</feature>
<dbReference type="PANTHER" id="PTHR47962:SF5">
    <property type="entry name" value="ATP-DEPENDENT HELICASE LHR-RELATED"/>
    <property type="match status" value="1"/>
</dbReference>
<dbReference type="Pfam" id="PF04851">
    <property type="entry name" value="ResIII"/>
    <property type="match status" value="1"/>
</dbReference>
<dbReference type="AlphaFoldDB" id="A0A6M3L2U2"/>
<evidence type="ECO:0000259" key="1">
    <source>
        <dbReference type="PROSITE" id="PS51192"/>
    </source>
</evidence>
<dbReference type="PROSITE" id="PS51192">
    <property type="entry name" value="HELICASE_ATP_BIND_1"/>
    <property type="match status" value="1"/>
</dbReference>
<sequence>MERVRLFCKEKGIALEEKGNTAPASYPFKRPHVEGIEFRTDQKRLLRAALIKKHGYIVSGTGTGKTLLILGLISSFPGARFLCLAHELTLLKQLSKEADKRGFNSGLYHGQDKNLGLPVIISTRQTWSRLDPKDYVDKFDGVIIDECHHMPPRGEYSKILSNMLAPIRYGVTATAPTETSDPEKFFELNGLLGPFIGEFTLEEAIEQGVLAKPKLILDMVPEHKAQRDIKGYDRVYKRLVVENDEYNRMIVDDMVKDKLEGLTSLVFVHENEHGEILLRLAESKGLHVRFIQGEVKVEDRIETKDMLDAGELDSVIANVVWMEGINIRTLGSVINAGGGKTDLRTLQKIGRGLRTAEGKEVVYLRDYYNPNHNYLVDHFARRLILYMKKGWV</sequence>
<dbReference type="GO" id="GO:0005524">
    <property type="term" value="F:ATP binding"/>
    <property type="evidence" value="ECO:0007669"/>
    <property type="project" value="InterPro"/>
</dbReference>
<name>A0A6M3L2U2_9ZZZZ</name>
<organism evidence="3">
    <name type="scientific">viral metagenome</name>
    <dbReference type="NCBI Taxonomy" id="1070528"/>
    <lineage>
        <taxon>unclassified sequences</taxon>
        <taxon>metagenomes</taxon>
        <taxon>organismal metagenomes</taxon>
    </lineage>
</organism>
<dbReference type="InterPro" id="IPR052511">
    <property type="entry name" value="ATP-dep_Helicase"/>
</dbReference>
<dbReference type="InterPro" id="IPR027417">
    <property type="entry name" value="P-loop_NTPase"/>
</dbReference>
<gene>
    <name evidence="3" type="ORF">MM415B02848_0001</name>
</gene>
<dbReference type="Gene3D" id="3.40.50.300">
    <property type="entry name" value="P-loop containing nucleotide triphosphate hydrolases"/>
    <property type="match status" value="2"/>
</dbReference>
<feature type="domain" description="Helicase ATP-binding" evidence="1">
    <location>
        <begin position="46"/>
        <end position="193"/>
    </location>
</feature>
<dbReference type="InterPro" id="IPR001650">
    <property type="entry name" value="Helicase_C-like"/>
</dbReference>
<dbReference type="PROSITE" id="PS51194">
    <property type="entry name" value="HELICASE_CTER"/>
    <property type="match status" value="1"/>
</dbReference>
<dbReference type="GO" id="GO:0016887">
    <property type="term" value="F:ATP hydrolysis activity"/>
    <property type="evidence" value="ECO:0007669"/>
    <property type="project" value="TreeGrafter"/>
</dbReference>
<dbReference type="InterPro" id="IPR006935">
    <property type="entry name" value="Helicase/UvrB_N"/>
</dbReference>
<reference evidence="3" key="1">
    <citation type="submission" date="2020-03" db="EMBL/GenBank/DDBJ databases">
        <title>The deep terrestrial virosphere.</title>
        <authorList>
            <person name="Holmfeldt K."/>
            <person name="Nilsson E."/>
            <person name="Simone D."/>
            <person name="Lopez-Fernandez M."/>
            <person name="Wu X."/>
            <person name="de Brujin I."/>
            <person name="Lundin D."/>
            <person name="Andersson A."/>
            <person name="Bertilsson S."/>
            <person name="Dopson M."/>
        </authorList>
    </citation>
    <scope>NUCLEOTIDE SEQUENCE</scope>
    <source>
        <strain evidence="3">MM415B02848</strain>
    </source>
</reference>
<proteinExistence type="predicted"/>
<accession>A0A6M3L2U2</accession>
<evidence type="ECO:0000259" key="2">
    <source>
        <dbReference type="PROSITE" id="PS51194"/>
    </source>
</evidence>
<evidence type="ECO:0000313" key="3">
    <source>
        <dbReference type="EMBL" id="QJA88001.1"/>
    </source>
</evidence>
<dbReference type="EMBL" id="MT142747">
    <property type="protein sequence ID" value="QJA88001.1"/>
    <property type="molecule type" value="Genomic_DNA"/>
</dbReference>
<dbReference type="Pfam" id="PF00271">
    <property type="entry name" value="Helicase_C"/>
    <property type="match status" value="1"/>
</dbReference>
<dbReference type="GO" id="GO:0003677">
    <property type="term" value="F:DNA binding"/>
    <property type="evidence" value="ECO:0007669"/>
    <property type="project" value="InterPro"/>
</dbReference>
<dbReference type="InterPro" id="IPR014001">
    <property type="entry name" value="Helicase_ATP-bd"/>
</dbReference>
<dbReference type="PANTHER" id="PTHR47962">
    <property type="entry name" value="ATP-DEPENDENT HELICASE LHR-RELATED-RELATED"/>
    <property type="match status" value="1"/>
</dbReference>